<feature type="region of interest" description="Disordered" evidence="1">
    <location>
        <begin position="1"/>
        <end position="22"/>
    </location>
</feature>
<dbReference type="STRING" id="1114924.SAMN05216258_1511"/>
<evidence type="ECO:0000256" key="1">
    <source>
        <dbReference type="SAM" id="MobiDB-lite"/>
    </source>
</evidence>
<dbReference type="InterPro" id="IPR002514">
    <property type="entry name" value="Transposase_8"/>
</dbReference>
<dbReference type="NCBIfam" id="NF047595">
    <property type="entry name" value="IS66_ISRel24_TnpA"/>
    <property type="match status" value="1"/>
</dbReference>
<reference evidence="2 3" key="1">
    <citation type="submission" date="2016-10" db="EMBL/GenBank/DDBJ databases">
        <authorList>
            <person name="de Groot N.N."/>
        </authorList>
    </citation>
    <scope>NUCLEOTIDE SEQUENCE [LARGE SCALE GENOMIC DNA]</scope>
    <source>
        <strain evidence="2 3">CGMCC 1.11030</strain>
    </source>
</reference>
<dbReference type="Proteomes" id="UP000199377">
    <property type="component" value="Unassembled WGS sequence"/>
</dbReference>
<dbReference type="PANTHER" id="PTHR37936:SF3">
    <property type="entry name" value="TRANSPOSASE INSC FOR INSERTION ELEMENT IS2A-RELATED"/>
    <property type="match status" value="1"/>
</dbReference>
<feature type="compositionally biased region" description="Basic and acidic residues" evidence="1">
    <location>
        <begin position="9"/>
        <end position="22"/>
    </location>
</feature>
<proteinExistence type="predicted"/>
<dbReference type="AlphaFoldDB" id="A0A1I3QL99"/>
<dbReference type="GO" id="GO:0043565">
    <property type="term" value="F:sequence-specific DNA binding"/>
    <property type="evidence" value="ECO:0007669"/>
    <property type="project" value="InterPro"/>
</dbReference>
<protein>
    <submittedName>
        <fullName evidence="2">Transposase</fullName>
    </submittedName>
</protein>
<dbReference type="Pfam" id="PF01527">
    <property type="entry name" value="HTH_Tnp_1"/>
    <property type="match status" value="1"/>
</dbReference>
<name>A0A1I3QL99_9RHOB</name>
<dbReference type="SUPFAM" id="SSF48295">
    <property type="entry name" value="TrpR-like"/>
    <property type="match status" value="1"/>
</dbReference>
<evidence type="ECO:0000313" key="2">
    <source>
        <dbReference type="EMBL" id="SFJ34964.1"/>
    </source>
</evidence>
<organism evidence="2 3">
    <name type="scientific">Albimonas pacifica</name>
    <dbReference type="NCBI Taxonomy" id="1114924"/>
    <lineage>
        <taxon>Bacteria</taxon>
        <taxon>Pseudomonadati</taxon>
        <taxon>Pseudomonadota</taxon>
        <taxon>Alphaproteobacteria</taxon>
        <taxon>Rhodobacterales</taxon>
        <taxon>Paracoccaceae</taxon>
        <taxon>Albimonas</taxon>
    </lineage>
</organism>
<dbReference type="GO" id="GO:0006313">
    <property type="term" value="P:DNA transposition"/>
    <property type="evidence" value="ECO:0007669"/>
    <property type="project" value="InterPro"/>
</dbReference>
<dbReference type="PANTHER" id="PTHR37936">
    <property type="entry name" value="TRANSPOSASE INSC FOR INSERTION ELEMENT IS2A-RELATED"/>
    <property type="match status" value="1"/>
</dbReference>
<evidence type="ECO:0000313" key="3">
    <source>
        <dbReference type="Proteomes" id="UP000199377"/>
    </source>
</evidence>
<keyword evidence="3" id="KW-1185">Reference proteome</keyword>
<dbReference type="EMBL" id="FOQH01000051">
    <property type="protein sequence ID" value="SFJ34964.1"/>
    <property type="molecule type" value="Genomic_DNA"/>
</dbReference>
<sequence>MQRGLQRRLAKDGDAPGRVEVLDHPGGRRFWSDEAKGRIVLESHAAGVRVVDVARRHGVAPQQVTTWRREARQGKLALPVEDDAGFALLALEDASPPPSRAAPGAAIEIEQDGVTIRLPADAAPERIAAVAVALRRAR</sequence>
<dbReference type="GO" id="GO:0004803">
    <property type="term" value="F:transposase activity"/>
    <property type="evidence" value="ECO:0007669"/>
    <property type="project" value="InterPro"/>
</dbReference>
<accession>A0A1I3QL99</accession>
<gene>
    <name evidence="2" type="ORF">SAMN05216258_1511</name>
</gene>
<dbReference type="InterPro" id="IPR010921">
    <property type="entry name" value="Trp_repressor/repl_initiator"/>
</dbReference>